<name>A0A225WIN9_9STRA</name>
<organism evidence="1 2">
    <name type="scientific">Phytophthora megakarya</name>
    <dbReference type="NCBI Taxonomy" id="4795"/>
    <lineage>
        <taxon>Eukaryota</taxon>
        <taxon>Sar</taxon>
        <taxon>Stramenopiles</taxon>
        <taxon>Oomycota</taxon>
        <taxon>Peronosporomycetes</taxon>
        <taxon>Peronosporales</taxon>
        <taxon>Peronosporaceae</taxon>
        <taxon>Phytophthora</taxon>
    </lineage>
</organism>
<reference evidence="2" key="1">
    <citation type="submission" date="2017-03" db="EMBL/GenBank/DDBJ databases">
        <title>Phytopthora megakarya and P. palmivora, two closely related causual agents of cacao black pod achieved similar genome size and gene model numbers by different mechanisms.</title>
        <authorList>
            <person name="Ali S."/>
            <person name="Shao J."/>
            <person name="Larry D.J."/>
            <person name="Kronmiller B."/>
            <person name="Shen D."/>
            <person name="Strem M.D."/>
            <person name="Melnick R.L."/>
            <person name="Guiltinan M.J."/>
            <person name="Tyler B.M."/>
            <person name="Meinhardt L.W."/>
            <person name="Bailey B.A."/>
        </authorList>
    </citation>
    <scope>NUCLEOTIDE SEQUENCE [LARGE SCALE GENOMIC DNA]</scope>
    <source>
        <strain evidence="2">zdho120</strain>
    </source>
</reference>
<gene>
    <name evidence="1" type="ORF">PHMEG_0008458</name>
</gene>
<dbReference type="AlphaFoldDB" id="A0A225WIN9"/>
<proteinExistence type="predicted"/>
<protein>
    <recommendedName>
        <fullName evidence="3">Reverse transcriptase</fullName>
    </recommendedName>
</protein>
<comment type="caution">
    <text evidence="1">The sequence shown here is derived from an EMBL/GenBank/DDBJ whole genome shotgun (WGS) entry which is preliminary data.</text>
</comment>
<accession>A0A225WIN9</accession>
<sequence length="327" mass="36887">MGNSFIGPFEIFRNKLEQSLLKEEIQDFTRLRELGFKRNTTSTSYPGLDIVAKRTISSIVADRKMKISSVVRLYQNRTKQGAWANPAKCEGYLRLDTLVNITYGDVTNRAVYNPQKPCIVQSSPKCSFSTKHYWSCEQRFTAVSLGLWRKVTLIRQWRSALSFPVGVSTNDCLAESCLPEVDYADAMTLTTRVKYLATIYPVQQVCILKGYVKGVYRHLITHAHHVYHMAGCNQKLHGIVIDMAAPFGWSGSPTFYGVKFSGRAISCRLKCTITGLLLIYNTPCFGYRWVDDHVMIEANIDGRLLLSESTIHHAMVAILGPRAVKEA</sequence>
<keyword evidence="2" id="KW-1185">Reference proteome</keyword>
<dbReference type="Proteomes" id="UP000198211">
    <property type="component" value="Unassembled WGS sequence"/>
</dbReference>
<evidence type="ECO:0008006" key="3">
    <source>
        <dbReference type="Google" id="ProtNLM"/>
    </source>
</evidence>
<dbReference type="EMBL" id="NBNE01000730">
    <property type="protein sequence ID" value="OWZ17581.1"/>
    <property type="molecule type" value="Genomic_DNA"/>
</dbReference>
<evidence type="ECO:0000313" key="1">
    <source>
        <dbReference type="EMBL" id="OWZ17581.1"/>
    </source>
</evidence>
<evidence type="ECO:0000313" key="2">
    <source>
        <dbReference type="Proteomes" id="UP000198211"/>
    </source>
</evidence>